<feature type="compositionally biased region" description="Polar residues" evidence="10">
    <location>
        <begin position="77"/>
        <end position="89"/>
    </location>
</feature>
<keyword evidence="7" id="KW-0342">GTP-binding</keyword>
<sequence>MILASRIPKPTSIAFQALLSAVTGPIFRSSLSAATLRRNRLQSFPTTFRPLSCHSHCRLVVTTCASSVSSSSSTSSPATQRETTSSLKHQITELSERKAARKLYNLLAEAEEAEDPLNRPDSSAYRSAIRSQLRLKRPDLALDLYRLRRKAQQARPDIVSCDVPLISSLLRMTLRDDLKRKDRSTAFEMLLEDLRHDCAYIANNREENRERLSQVMAVLLSAVKSLLESGEANAIPQLIEMARGVAEGGKNAAVEIGLYNTAIRMLGKNKMLESVFEVLDMVRLAQVKPDNETFEFLANAAVRQVRFVKGAVSMDTLPEPLGAEVAFVGRSNVGKSSLVNMICNRKALAYVSGRPGKTQQFNYFLVNERSPETQFYLVDLPGVGYAKVPIPVKEEWLRFMRQYLKHRTSLRIVFHLIDGRHGALADDEQLMQEIAGYGKGLQYVLVLTKMDKADKQRAKRSVMDKTRAALVRNGCSPDIPIVLTSASSRLGRDDMWRHMQGALRSLGSK</sequence>
<dbReference type="EMBL" id="NBIV01000088">
    <property type="protein sequence ID" value="PXF44519.1"/>
    <property type="molecule type" value="Genomic_DNA"/>
</dbReference>
<dbReference type="Gene3D" id="3.40.50.300">
    <property type="entry name" value="P-loop containing nucleotide triphosphate hydrolases"/>
    <property type="match status" value="1"/>
</dbReference>
<dbReference type="PANTHER" id="PTHR11649:SF13">
    <property type="entry name" value="ENGB-TYPE G DOMAIN-CONTAINING PROTEIN"/>
    <property type="match status" value="1"/>
</dbReference>
<keyword evidence="6" id="KW-0460">Magnesium</keyword>
<keyword evidence="13" id="KW-1185">Reference proteome</keyword>
<reference evidence="12 13" key="1">
    <citation type="journal article" date="2018" name="Mol. Biol. Evol.">
        <title>Analysis of the draft genome of the red seaweed Gracilariopsis chorda provides insights into genome size evolution in Rhodophyta.</title>
        <authorList>
            <person name="Lee J."/>
            <person name="Yang E.C."/>
            <person name="Graf L."/>
            <person name="Yang J.H."/>
            <person name="Qiu H."/>
            <person name="Zel Zion U."/>
            <person name="Chan C.X."/>
            <person name="Stephens T.G."/>
            <person name="Weber A.P.M."/>
            <person name="Boo G.H."/>
            <person name="Boo S.M."/>
            <person name="Kim K.M."/>
            <person name="Shin Y."/>
            <person name="Jung M."/>
            <person name="Lee S.J."/>
            <person name="Yim H.S."/>
            <person name="Lee J.H."/>
            <person name="Bhattacharya D."/>
            <person name="Yoon H.S."/>
        </authorList>
    </citation>
    <scope>NUCLEOTIDE SEQUENCE [LARGE SCALE GENOMIC DNA]</scope>
    <source>
        <strain evidence="12 13">SKKU-2015</strain>
        <tissue evidence="12">Whole body</tissue>
    </source>
</reference>
<keyword evidence="5" id="KW-0547">Nucleotide-binding</keyword>
<dbReference type="STRING" id="448386.A0A2V3IQZ2"/>
<dbReference type="Gene3D" id="1.25.40.10">
    <property type="entry name" value="Tetratricopeptide repeat domain"/>
    <property type="match status" value="1"/>
</dbReference>
<feature type="domain" description="EngB-type G" evidence="11">
    <location>
        <begin position="321"/>
        <end position="505"/>
    </location>
</feature>
<evidence type="ECO:0000256" key="8">
    <source>
        <dbReference type="ARBA" id="ARBA00023210"/>
    </source>
</evidence>
<keyword evidence="3" id="KW-0132">Cell division</keyword>
<evidence type="ECO:0000256" key="1">
    <source>
        <dbReference type="ARBA" id="ARBA00001946"/>
    </source>
</evidence>
<feature type="region of interest" description="Disordered" evidence="10">
    <location>
        <begin position="68"/>
        <end position="91"/>
    </location>
</feature>
<evidence type="ECO:0000259" key="11">
    <source>
        <dbReference type="PROSITE" id="PS51706"/>
    </source>
</evidence>
<dbReference type="GO" id="GO:0046872">
    <property type="term" value="F:metal ion binding"/>
    <property type="evidence" value="ECO:0007669"/>
    <property type="project" value="UniProtKB-KW"/>
</dbReference>
<dbReference type="GO" id="GO:0005525">
    <property type="term" value="F:GTP binding"/>
    <property type="evidence" value="ECO:0007669"/>
    <property type="project" value="UniProtKB-KW"/>
</dbReference>
<dbReference type="InterPro" id="IPR030393">
    <property type="entry name" value="G_ENGB_dom"/>
</dbReference>
<dbReference type="InterPro" id="IPR027417">
    <property type="entry name" value="P-loop_NTPase"/>
</dbReference>
<evidence type="ECO:0000256" key="3">
    <source>
        <dbReference type="ARBA" id="ARBA00022618"/>
    </source>
</evidence>
<evidence type="ECO:0000313" key="13">
    <source>
        <dbReference type="Proteomes" id="UP000247409"/>
    </source>
</evidence>
<dbReference type="SUPFAM" id="SSF52540">
    <property type="entry name" value="P-loop containing nucleoside triphosphate hydrolases"/>
    <property type="match status" value="1"/>
</dbReference>
<protein>
    <submittedName>
        <fullName evidence="12">Putative GTP-binding protein EngB</fullName>
    </submittedName>
</protein>
<evidence type="ECO:0000256" key="5">
    <source>
        <dbReference type="ARBA" id="ARBA00022741"/>
    </source>
</evidence>
<dbReference type="PROSITE" id="PS51706">
    <property type="entry name" value="G_ENGB"/>
    <property type="match status" value="1"/>
</dbReference>
<comment type="caution">
    <text evidence="12">The sequence shown here is derived from an EMBL/GenBank/DDBJ whole genome shotgun (WGS) entry which is preliminary data.</text>
</comment>
<comment type="cofactor">
    <cofactor evidence="1">
        <name>Mg(2+)</name>
        <dbReference type="ChEBI" id="CHEBI:18420"/>
    </cofactor>
</comment>
<keyword evidence="9" id="KW-0131">Cell cycle</keyword>
<comment type="similarity">
    <text evidence="2">Belongs to the TRAFAC class TrmE-Era-EngA-EngB-Septin-like GTPase superfamily. EngB GTPase family.</text>
</comment>
<organism evidence="12 13">
    <name type="scientific">Gracilariopsis chorda</name>
    <dbReference type="NCBI Taxonomy" id="448386"/>
    <lineage>
        <taxon>Eukaryota</taxon>
        <taxon>Rhodophyta</taxon>
        <taxon>Florideophyceae</taxon>
        <taxon>Rhodymeniophycidae</taxon>
        <taxon>Gracilariales</taxon>
        <taxon>Gracilariaceae</taxon>
        <taxon>Gracilariopsis</taxon>
    </lineage>
</organism>
<evidence type="ECO:0000256" key="9">
    <source>
        <dbReference type="ARBA" id="ARBA00023306"/>
    </source>
</evidence>
<keyword evidence="8" id="KW-0717">Septation</keyword>
<dbReference type="GO" id="GO:0051301">
    <property type="term" value="P:cell division"/>
    <property type="evidence" value="ECO:0007669"/>
    <property type="project" value="UniProtKB-KW"/>
</dbReference>
<evidence type="ECO:0000256" key="6">
    <source>
        <dbReference type="ARBA" id="ARBA00022842"/>
    </source>
</evidence>
<gene>
    <name evidence="12" type="ORF">BWQ96_05697</name>
</gene>
<accession>A0A2V3IQZ2</accession>
<dbReference type="NCBIfam" id="TIGR03598">
    <property type="entry name" value="GTPase_YsxC"/>
    <property type="match status" value="1"/>
</dbReference>
<evidence type="ECO:0000256" key="10">
    <source>
        <dbReference type="SAM" id="MobiDB-lite"/>
    </source>
</evidence>
<dbReference type="Proteomes" id="UP000247409">
    <property type="component" value="Unassembled WGS sequence"/>
</dbReference>
<dbReference type="OrthoDB" id="391988at2759"/>
<dbReference type="PANTHER" id="PTHR11649">
    <property type="entry name" value="MSS1/TRME-RELATED GTP-BINDING PROTEIN"/>
    <property type="match status" value="1"/>
</dbReference>
<evidence type="ECO:0000256" key="4">
    <source>
        <dbReference type="ARBA" id="ARBA00022723"/>
    </source>
</evidence>
<evidence type="ECO:0000313" key="12">
    <source>
        <dbReference type="EMBL" id="PXF44519.1"/>
    </source>
</evidence>
<dbReference type="InterPro" id="IPR006073">
    <property type="entry name" value="GTP-bd"/>
</dbReference>
<evidence type="ECO:0000256" key="2">
    <source>
        <dbReference type="ARBA" id="ARBA00009638"/>
    </source>
</evidence>
<dbReference type="HAMAP" id="MF_00321">
    <property type="entry name" value="GTPase_EngB"/>
    <property type="match status" value="1"/>
</dbReference>
<keyword evidence="4" id="KW-0479">Metal-binding</keyword>
<dbReference type="AlphaFoldDB" id="A0A2V3IQZ2"/>
<dbReference type="InterPro" id="IPR019987">
    <property type="entry name" value="GTP-bd_ribosome_bio_YsxC"/>
</dbReference>
<dbReference type="Pfam" id="PF01926">
    <property type="entry name" value="MMR_HSR1"/>
    <property type="match status" value="1"/>
</dbReference>
<dbReference type="InterPro" id="IPR011990">
    <property type="entry name" value="TPR-like_helical_dom_sf"/>
</dbReference>
<dbReference type="CDD" id="cd01876">
    <property type="entry name" value="YihA_EngB"/>
    <property type="match status" value="1"/>
</dbReference>
<evidence type="ECO:0000256" key="7">
    <source>
        <dbReference type="ARBA" id="ARBA00023134"/>
    </source>
</evidence>
<proteinExistence type="inferred from homology"/>
<name>A0A2V3IQZ2_9FLOR</name>